<keyword evidence="3" id="KW-0315">Glutamine amidotransferase</keyword>
<dbReference type="GO" id="GO:0006529">
    <property type="term" value="P:asparagine biosynthetic process"/>
    <property type="evidence" value="ECO:0007669"/>
    <property type="project" value="UniProtKB-KW"/>
</dbReference>
<evidence type="ECO:0000256" key="3">
    <source>
        <dbReference type="ARBA" id="ARBA00022962"/>
    </source>
</evidence>
<evidence type="ECO:0000313" key="8">
    <source>
        <dbReference type="EMBL" id="KAE9241319.1"/>
    </source>
</evidence>
<evidence type="ECO:0000313" key="9">
    <source>
        <dbReference type="Proteomes" id="UP000441208"/>
    </source>
</evidence>
<dbReference type="Proteomes" id="UP000476176">
    <property type="component" value="Unassembled WGS sequence"/>
</dbReference>
<name>A0A6A3SMF7_9STRA</name>
<evidence type="ECO:0000313" key="10">
    <source>
        <dbReference type="Proteomes" id="UP000476176"/>
    </source>
</evidence>
<dbReference type="CDD" id="cd00038">
    <property type="entry name" value="CAP_ED"/>
    <property type="match status" value="1"/>
</dbReference>
<dbReference type="InterPro" id="IPR001962">
    <property type="entry name" value="Asn_synthase"/>
</dbReference>
<dbReference type="GO" id="GO:0004066">
    <property type="term" value="F:asparagine synthase (glutamine-hydrolyzing) activity"/>
    <property type="evidence" value="ECO:0007669"/>
    <property type="project" value="InterPro"/>
</dbReference>
<dbReference type="CDD" id="cd01991">
    <property type="entry name" value="Asn_synthase_B_C"/>
    <property type="match status" value="1"/>
</dbReference>
<dbReference type="SUPFAM" id="SSF51206">
    <property type="entry name" value="cAMP-binding domain-like"/>
    <property type="match status" value="1"/>
</dbReference>
<dbReference type="InterPro" id="IPR014729">
    <property type="entry name" value="Rossmann-like_a/b/a_fold"/>
</dbReference>
<dbReference type="SUPFAM" id="SSF52402">
    <property type="entry name" value="Adenine nucleotide alpha hydrolases-like"/>
    <property type="match status" value="1"/>
</dbReference>
<keyword evidence="2" id="KW-0061">Asparagine biosynthesis</keyword>
<dbReference type="EMBL" id="QXGC01000301">
    <property type="protein sequence ID" value="KAE9241319.1"/>
    <property type="molecule type" value="Genomic_DNA"/>
</dbReference>
<dbReference type="PROSITE" id="PS50042">
    <property type="entry name" value="CNMP_BINDING_3"/>
    <property type="match status" value="1"/>
</dbReference>
<dbReference type="PANTHER" id="PTHR45937:SF1">
    <property type="entry name" value="ASPARAGINE SYNTHETASE DOMAIN-CONTAINING PROTEIN 1"/>
    <property type="match status" value="1"/>
</dbReference>
<dbReference type="SUPFAM" id="SSF81324">
    <property type="entry name" value="Voltage-gated potassium channels"/>
    <property type="match status" value="1"/>
</dbReference>
<dbReference type="InterPro" id="IPR051857">
    <property type="entry name" value="Asn_synthetase_domain"/>
</dbReference>
<feature type="compositionally biased region" description="Polar residues" evidence="4">
    <location>
        <begin position="1"/>
        <end position="15"/>
    </location>
</feature>
<dbReference type="Pfam" id="PF00027">
    <property type="entry name" value="cNMP_binding"/>
    <property type="match status" value="1"/>
</dbReference>
<feature type="domain" description="Cyclic nucleotide-binding" evidence="6">
    <location>
        <begin position="449"/>
        <end position="564"/>
    </location>
</feature>
<accession>A0A6A3SMF7</accession>
<dbReference type="Gene3D" id="3.60.20.10">
    <property type="entry name" value="Glutamine Phosphoribosylpyrophosphate, subunit 1, domain 1"/>
    <property type="match status" value="1"/>
</dbReference>
<evidence type="ECO:0000313" key="7">
    <source>
        <dbReference type="EMBL" id="KAE9119825.1"/>
    </source>
</evidence>
<reference evidence="7 9" key="1">
    <citation type="submission" date="2018-08" db="EMBL/GenBank/DDBJ databases">
        <title>Genomic investigation of the strawberry pathogen Phytophthora fragariae indicates pathogenicity is determined by transcriptional variation in three key races.</title>
        <authorList>
            <person name="Adams T.M."/>
            <person name="Armitage A.D."/>
            <person name="Sobczyk M.K."/>
            <person name="Bates H.J."/>
            <person name="Dunwell J.M."/>
            <person name="Nellist C.F."/>
            <person name="Harrison R.J."/>
        </authorList>
    </citation>
    <scope>NUCLEOTIDE SEQUENCE [LARGE SCALE GENOMIC DNA]</scope>
    <source>
        <strain evidence="8 10">BC-23</strain>
        <strain evidence="7 9">NOV-71</strain>
    </source>
</reference>
<feature type="transmembrane region" description="Helical" evidence="5">
    <location>
        <begin position="152"/>
        <end position="175"/>
    </location>
</feature>
<dbReference type="InterPro" id="IPR014710">
    <property type="entry name" value="RmlC-like_jellyroll"/>
</dbReference>
<evidence type="ECO:0000259" key="6">
    <source>
        <dbReference type="PROSITE" id="PS50042"/>
    </source>
</evidence>
<evidence type="ECO:0000256" key="2">
    <source>
        <dbReference type="ARBA" id="ARBA00022888"/>
    </source>
</evidence>
<dbReference type="Gene3D" id="3.40.50.620">
    <property type="entry name" value="HUPs"/>
    <property type="match status" value="2"/>
</dbReference>
<dbReference type="Gene3D" id="2.60.120.10">
    <property type="entry name" value="Jelly Rolls"/>
    <property type="match status" value="1"/>
</dbReference>
<sequence length="1415" mass="157904">MLHHQLNTKPPTNASDPRHSFRYAATPRASLGFHEHDSRRVFDDDFLEELRQQRARSTNIQASTRRPSLSGLKQFQPQQTTRFSFARSLKHFRRRLYWQLAALKSPMSPEGLSKRIQEFALTGVLGFELLYIPFALSYLSDPEESAGCLRTAMLINIAVEILLVTDIALNFNTAVYDKPSKHSRLVTSRLQIIRRYLSGWFAADLLGSLPVECISYIVQEDGGPRALLELNPAIYIICHVLRFLRLPQLFRLSESNVTWMRATMIAAKVKSGVYQPVFCTTVKLGAGVVVVAHYLACLLRGLQMADNYHLIAQPSSLSALYTTNLRLVVVGMFGGGNEGVNDSFCIFLVLVGLLIMAFVVSSMAVVVVDLHFTSDKKYTKNSRVLTSRMDKLKLPPDLQGRIQKFYDHVWNEYDSLDVDILEFTRRLPRPLALEVLLHRYLDLVSGLEFWADCSQDFLSTLVLSMDVRIFAPDDYIVRENDIGSELFMIHRGLVEQTGAENLAQRLTRGGAFGEVALLLNYHRDTCVRAVTFVESCALSRHSFYKILSRYPGIRRRVVVALLTAGFRSKEHPELWRHAEQLAAIDTSQSDGSFLDAALFETQLSCSDAAEMLVDLMQLDKGPWESIELLPHNPNDHHLCSEEPFKTEFDLELQRRLCQRGPDHFQRVIRRVAMEFEGDSRPHDWAIAMHSAVLHLRGDQLTPQPVSDSDANVLCWNGEVFGMDGDISEEEDEVLMQGSDTIFLSERLQIAGRRLQEMTTQDVETQGDPVVETLRRVQGPFAVAWLHESTNRVYFAHDRFGRRSLLYRRWGADEEDVVANLAGTEKSSVELLRTDLARFVLSSVAIGDSEDELSKFQELPAFGIYVLDLRARPSTTDGGLSSYRMEFHPYAPLTPKLPILAAIQEAANVVVDRFGNELPRPAAPVEISETELGVGEDANELESSASALVVALSNAVGVRVRSIPARPRLDNCAAPARVAVLFSGGLDSVVIAALTHFHVAADEPVDLLTVCFDESSAFTSPDRLAAELAHAELCALFPARQWNLVKVNVARAELSSHQREVLTLMAPCETHMDFNIGAAFWFLSRGLGELKKTAQAPENATMEELNAFLKPQRADLRELETEVAALKLFGATSECDNTLLCPVKRCGRKRKHGCIMGVCKSCCFKMQRAMETLKPDETGDDKSHVNSREAQGYRAKLLSMGVQSEDHLDLLLSLLKSKRREEQTGSSNSTHRPFLSCRVHRVKQEQATESEQLTPASATLNLTANTYQTTARVVLVGIGADEQLAGYGRHRTALINGGEDALRAELQVDLGRIWKRNLGRDDRCIASHGREARFPYLDESVVSTIATFPVSSLCDAELPRGVGDKRALRLVAKSLGLRSCAGLAKRAIQFGSRIAKVSNSGSNRQTQGMNKFSSVQ</sequence>
<evidence type="ECO:0000256" key="4">
    <source>
        <dbReference type="SAM" id="MobiDB-lite"/>
    </source>
</evidence>
<keyword evidence="5" id="KW-0812">Transmembrane</keyword>
<evidence type="ECO:0000256" key="1">
    <source>
        <dbReference type="ARBA" id="ARBA00022605"/>
    </source>
</evidence>
<feature type="transmembrane region" description="Helical" evidence="5">
    <location>
        <begin position="119"/>
        <end position="140"/>
    </location>
</feature>
<dbReference type="Gene3D" id="1.10.287.70">
    <property type="match status" value="1"/>
</dbReference>
<dbReference type="SUPFAM" id="SSF56235">
    <property type="entry name" value="N-terminal nucleophile aminohydrolases (Ntn hydrolases)"/>
    <property type="match status" value="1"/>
</dbReference>
<gene>
    <name evidence="8" type="ORF">PF004_g7106</name>
    <name evidence="7" type="ORF">PF007_g8398</name>
</gene>
<keyword evidence="5" id="KW-1133">Transmembrane helix</keyword>
<protein>
    <recommendedName>
        <fullName evidence="6">Cyclic nucleotide-binding domain-containing protein</fullName>
    </recommendedName>
</protein>
<dbReference type="Pfam" id="PF00733">
    <property type="entry name" value="Asn_synthase"/>
    <property type="match status" value="1"/>
</dbReference>
<dbReference type="Gene3D" id="1.10.287.630">
    <property type="entry name" value="Helix hairpin bin"/>
    <property type="match status" value="1"/>
</dbReference>
<dbReference type="InterPro" id="IPR018490">
    <property type="entry name" value="cNMP-bd_dom_sf"/>
</dbReference>
<dbReference type="InterPro" id="IPR029055">
    <property type="entry name" value="Ntn_hydrolases_N"/>
</dbReference>
<keyword evidence="5" id="KW-0472">Membrane</keyword>
<organism evidence="7 9">
    <name type="scientific">Phytophthora fragariae</name>
    <dbReference type="NCBI Taxonomy" id="53985"/>
    <lineage>
        <taxon>Eukaryota</taxon>
        <taxon>Sar</taxon>
        <taxon>Stramenopiles</taxon>
        <taxon>Oomycota</taxon>
        <taxon>Peronosporomycetes</taxon>
        <taxon>Peronosporales</taxon>
        <taxon>Peronosporaceae</taxon>
        <taxon>Phytophthora</taxon>
    </lineage>
</organism>
<proteinExistence type="predicted"/>
<feature type="transmembrane region" description="Helical" evidence="5">
    <location>
        <begin position="196"/>
        <end position="218"/>
    </location>
</feature>
<dbReference type="EMBL" id="QXFZ01000351">
    <property type="protein sequence ID" value="KAE9119825.1"/>
    <property type="molecule type" value="Genomic_DNA"/>
</dbReference>
<dbReference type="PANTHER" id="PTHR45937">
    <property type="entry name" value="ASPARAGINE SYNTHETASE DOMAIN-CONTAINING PROTEIN 1"/>
    <property type="match status" value="1"/>
</dbReference>
<dbReference type="Proteomes" id="UP000441208">
    <property type="component" value="Unassembled WGS sequence"/>
</dbReference>
<dbReference type="InterPro" id="IPR000595">
    <property type="entry name" value="cNMP-bd_dom"/>
</dbReference>
<dbReference type="SMART" id="SM00100">
    <property type="entry name" value="cNMP"/>
    <property type="match status" value="1"/>
</dbReference>
<evidence type="ECO:0000256" key="5">
    <source>
        <dbReference type="SAM" id="Phobius"/>
    </source>
</evidence>
<feature type="region of interest" description="Disordered" evidence="4">
    <location>
        <begin position="1"/>
        <end position="20"/>
    </location>
</feature>
<comment type="caution">
    <text evidence="7">The sequence shown here is derived from an EMBL/GenBank/DDBJ whole genome shotgun (WGS) entry which is preliminary data.</text>
</comment>
<feature type="transmembrane region" description="Helical" evidence="5">
    <location>
        <begin position="273"/>
        <end position="296"/>
    </location>
</feature>
<feature type="transmembrane region" description="Helical" evidence="5">
    <location>
        <begin position="346"/>
        <end position="368"/>
    </location>
</feature>
<keyword evidence="1" id="KW-0028">Amino-acid biosynthesis</keyword>